<dbReference type="InterPro" id="IPR022529">
    <property type="entry name" value="DUF3530"/>
</dbReference>
<name>A0AA42BG59_9GAMM</name>
<evidence type="ECO:0000256" key="2">
    <source>
        <dbReference type="SAM" id="SignalP"/>
    </source>
</evidence>
<feature type="signal peptide" evidence="2">
    <location>
        <begin position="1"/>
        <end position="22"/>
    </location>
</feature>
<accession>A0AA42BG59</accession>
<dbReference type="Pfam" id="PF12048">
    <property type="entry name" value="DUF3530"/>
    <property type="match status" value="1"/>
</dbReference>
<dbReference type="Gene3D" id="3.40.50.1820">
    <property type="entry name" value="alpha/beta hydrolase"/>
    <property type="match status" value="1"/>
</dbReference>
<sequence>MFRHHRLRICLCVLAIASTDLGASEAEPAPEAPVVPAERPALPSRSESMATELARQLPSTEVIRLQASGEAFMALWRPANVAVPKGLVILLPGEGESADWPRGIGPLRRNLPDHGWHTLSITLPDSPGFLPPATAEPASSTKADKPSGTTADEDPQAHPNEAGYLPEETATAPDESTSEAVQSEPDPSTEPDEGPQLVERIDGRIDAALAHARTLQPGLIVLLGQGTGGYWAARYLQQLAPEDIRHLLLIQPRQPEGQEEPLAHLVPALKLTTGDFFYQNGTAARAEARARLNASRRIQHPAYHQVGLPALIDDRESEQQQLLRRVRGWLDRPAD</sequence>
<organism evidence="3 4">
    <name type="scientific">Stutzerimonas nitrititolerans</name>
    <dbReference type="NCBI Taxonomy" id="2482751"/>
    <lineage>
        <taxon>Bacteria</taxon>
        <taxon>Pseudomonadati</taxon>
        <taxon>Pseudomonadota</taxon>
        <taxon>Gammaproteobacteria</taxon>
        <taxon>Pseudomonadales</taxon>
        <taxon>Pseudomonadaceae</taxon>
        <taxon>Stutzerimonas</taxon>
    </lineage>
</organism>
<evidence type="ECO:0000256" key="1">
    <source>
        <dbReference type="SAM" id="MobiDB-lite"/>
    </source>
</evidence>
<keyword evidence="3" id="KW-0378">Hydrolase</keyword>
<dbReference type="RefSeq" id="WP_253164973.1">
    <property type="nucleotide sequence ID" value="NZ_DALZTK010000014.1"/>
</dbReference>
<evidence type="ECO:0000313" key="3">
    <source>
        <dbReference type="EMBL" id="MCO7546924.1"/>
    </source>
</evidence>
<dbReference type="Proteomes" id="UP001165292">
    <property type="component" value="Unassembled WGS sequence"/>
</dbReference>
<protein>
    <submittedName>
        <fullName evidence="3">Alpha/beta hydrolase family protein</fullName>
    </submittedName>
</protein>
<dbReference type="AlphaFoldDB" id="A0AA42BG59"/>
<feature type="compositionally biased region" description="Low complexity" evidence="1">
    <location>
        <begin position="25"/>
        <end position="43"/>
    </location>
</feature>
<feature type="chain" id="PRO_5041248139" evidence="2">
    <location>
        <begin position="23"/>
        <end position="335"/>
    </location>
</feature>
<keyword evidence="2" id="KW-0732">Signal</keyword>
<feature type="region of interest" description="Disordered" evidence="1">
    <location>
        <begin position="122"/>
        <end position="196"/>
    </location>
</feature>
<dbReference type="EMBL" id="JAMYBS010000039">
    <property type="protein sequence ID" value="MCO7546924.1"/>
    <property type="molecule type" value="Genomic_DNA"/>
</dbReference>
<dbReference type="GO" id="GO:0016787">
    <property type="term" value="F:hydrolase activity"/>
    <property type="evidence" value="ECO:0007669"/>
    <property type="project" value="UniProtKB-KW"/>
</dbReference>
<gene>
    <name evidence="3" type="ORF">NJF43_19425</name>
</gene>
<proteinExistence type="predicted"/>
<reference evidence="3" key="1">
    <citation type="submission" date="2022-06" db="EMBL/GenBank/DDBJ databases">
        <title>Detection of beta-lactamases in bacteria of animal origin.</title>
        <authorList>
            <person name="Mlynarcik P."/>
            <person name="Zdarska V."/>
            <person name="Chudobova H."/>
            <person name="Prochazkova P."/>
            <person name="Hricova K."/>
            <person name="Mezerova K."/>
            <person name="Bardon J."/>
            <person name="Dolejska M."/>
            <person name="Sukkar I."/>
            <person name="Kolar M."/>
        </authorList>
    </citation>
    <scope>NUCLEOTIDE SEQUENCE</scope>
    <source>
        <strain evidence="3">S 300-3</strain>
    </source>
</reference>
<feature type="region of interest" description="Disordered" evidence="1">
    <location>
        <begin position="25"/>
        <end position="51"/>
    </location>
</feature>
<comment type="caution">
    <text evidence="3">The sequence shown here is derived from an EMBL/GenBank/DDBJ whole genome shotgun (WGS) entry which is preliminary data.</text>
</comment>
<dbReference type="InterPro" id="IPR029058">
    <property type="entry name" value="AB_hydrolase_fold"/>
</dbReference>
<evidence type="ECO:0000313" key="4">
    <source>
        <dbReference type="Proteomes" id="UP001165292"/>
    </source>
</evidence>
<dbReference type="SUPFAM" id="SSF53474">
    <property type="entry name" value="alpha/beta-Hydrolases"/>
    <property type="match status" value="1"/>
</dbReference>